<feature type="domain" description="Glycine zipper 2TM" evidence="4">
    <location>
        <begin position="153"/>
        <end position="194"/>
    </location>
</feature>
<dbReference type="RefSeq" id="WP_207855970.1">
    <property type="nucleotide sequence ID" value="NZ_BHVV01000008.1"/>
</dbReference>
<dbReference type="EMBL" id="RCCI01000005">
    <property type="protein sequence ID" value="RLJ65332.1"/>
    <property type="molecule type" value="Genomic_DNA"/>
</dbReference>
<dbReference type="InterPro" id="IPR051407">
    <property type="entry name" value="Bact_OM_lipoprot/Surf_antigen"/>
</dbReference>
<proteinExistence type="predicted"/>
<evidence type="ECO:0000313" key="6">
    <source>
        <dbReference type="Proteomes" id="UP000268908"/>
    </source>
</evidence>
<sequence>MENNRPTLHPALMIAAASVTALSLAGVGVLTGVLPFGQKTADATAHPQLAAMAQSAMPTPAGIAPPAAAPTPTVAVNVNNAPAHVAAAPKAAAPKPVRVARNDSDIEVYRSERAPSQIRTAAPIYDQAPPICRDCGTIESVREIAKEGEGSGLGAVAGGVVGGVLGNQVGNGRGRDLATVAGAIGGAFAGHQIEKSQKKVVDYQITVRLEDGTTRVFHQDTAPAWRSGDRVRIENGSLASRA</sequence>
<name>A0A497XE94_9PROT</name>
<reference evidence="5 6" key="1">
    <citation type="submission" date="2018-10" db="EMBL/GenBank/DDBJ databases">
        <title>Genomic Encyclopedia of Type Strains, Phase IV (KMG-IV): sequencing the most valuable type-strain genomes for metagenomic binning, comparative biology and taxonomic classification.</title>
        <authorList>
            <person name="Goeker M."/>
        </authorList>
    </citation>
    <scope>NUCLEOTIDE SEQUENCE [LARGE SCALE GENOMIC DNA]</scope>
    <source>
        <strain evidence="5 6">DSM 26916</strain>
    </source>
</reference>
<dbReference type="AlphaFoldDB" id="A0A497XE94"/>
<evidence type="ECO:0000256" key="3">
    <source>
        <dbReference type="SAM" id="Phobius"/>
    </source>
</evidence>
<organism evidence="5 6">
    <name type="scientific">Sulfurisoma sediminicola</name>
    <dbReference type="NCBI Taxonomy" id="1381557"/>
    <lineage>
        <taxon>Bacteria</taxon>
        <taxon>Pseudomonadati</taxon>
        <taxon>Pseudomonadota</taxon>
        <taxon>Betaproteobacteria</taxon>
        <taxon>Nitrosomonadales</taxon>
        <taxon>Sterolibacteriaceae</taxon>
        <taxon>Sulfurisoma</taxon>
    </lineage>
</organism>
<dbReference type="InterPro" id="IPR008816">
    <property type="entry name" value="Gly_zipper_2TM_dom"/>
</dbReference>
<keyword evidence="3" id="KW-1133">Transmembrane helix</keyword>
<evidence type="ECO:0000259" key="4">
    <source>
        <dbReference type="Pfam" id="PF05433"/>
    </source>
</evidence>
<keyword evidence="5" id="KW-0449">Lipoprotein</keyword>
<dbReference type="Proteomes" id="UP000268908">
    <property type="component" value="Unassembled WGS sequence"/>
</dbReference>
<keyword evidence="3" id="KW-0812">Transmembrane</keyword>
<protein>
    <submittedName>
        <fullName evidence="5">Outer membrane lipoprotein SlyB</fullName>
    </submittedName>
</protein>
<dbReference type="PANTHER" id="PTHR35603">
    <property type="match status" value="1"/>
</dbReference>
<dbReference type="Pfam" id="PF05433">
    <property type="entry name" value="Rick_17kDa_Anti"/>
    <property type="match status" value="1"/>
</dbReference>
<feature type="transmembrane region" description="Helical" evidence="3">
    <location>
        <begin position="12"/>
        <end position="34"/>
    </location>
</feature>
<dbReference type="PANTHER" id="PTHR35603:SF2">
    <property type="entry name" value="OUTER MEMBRANE LIPOPROTEIN"/>
    <property type="match status" value="1"/>
</dbReference>
<comment type="subcellular location">
    <subcellularLocation>
        <location evidence="1">Membrane</location>
    </subcellularLocation>
</comment>
<evidence type="ECO:0000256" key="1">
    <source>
        <dbReference type="ARBA" id="ARBA00004370"/>
    </source>
</evidence>
<gene>
    <name evidence="5" type="ORF">DFR35_1992</name>
</gene>
<evidence type="ECO:0000313" key="5">
    <source>
        <dbReference type="EMBL" id="RLJ65332.1"/>
    </source>
</evidence>
<keyword evidence="2 3" id="KW-0472">Membrane</keyword>
<accession>A0A497XE94</accession>
<dbReference type="GO" id="GO:0019867">
    <property type="term" value="C:outer membrane"/>
    <property type="evidence" value="ECO:0007669"/>
    <property type="project" value="InterPro"/>
</dbReference>
<evidence type="ECO:0000256" key="2">
    <source>
        <dbReference type="ARBA" id="ARBA00023136"/>
    </source>
</evidence>
<keyword evidence="6" id="KW-1185">Reference proteome</keyword>
<comment type="caution">
    <text evidence="5">The sequence shown here is derived from an EMBL/GenBank/DDBJ whole genome shotgun (WGS) entry which is preliminary data.</text>
</comment>